<organism evidence="2 3">
    <name type="scientific">Portunus trituberculatus</name>
    <name type="common">Swimming crab</name>
    <name type="synonym">Neptunus trituberculatus</name>
    <dbReference type="NCBI Taxonomy" id="210409"/>
    <lineage>
        <taxon>Eukaryota</taxon>
        <taxon>Metazoa</taxon>
        <taxon>Ecdysozoa</taxon>
        <taxon>Arthropoda</taxon>
        <taxon>Crustacea</taxon>
        <taxon>Multicrustacea</taxon>
        <taxon>Malacostraca</taxon>
        <taxon>Eumalacostraca</taxon>
        <taxon>Eucarida</taxon>
        <taxon>Decapoda</taxon>
        <taxon>Pleocyemata</taxon>
        <taxon>Brachyura</taxon>
        <taxon>Eubrachyura</taxon>
        <taxon>Portunoidea</taxon>
        <taxon>Portunidae</taxon>
        <taxon>Portuninae</taxon>
        <taxon>Portunus</taxon>
    </lineage>
</organism>
<dbReference type="AlphaFoldDB" id="A0A5B7EA52"/>
<evidence type="ECO:0000256" key="1">
    <source>
        <dbReference type="SAM" id="MobiDB-lite"/>
    </source>
</evidence>
<evidence type="ECO:0000313" key="2">
    <source>
        <dbReference type="EMBL" id="MPC30086.1"/>
    </source>
</evidence>
<dbReference type="Proteomes" id="UP000324222">
    <property type="component" value="Unassembled WGS sequence"/>
</dbReference>
<feature type="compositionally biased region" description="Low complexity" evidence="1">
    <location>
        <begin position="42"/>
        <end position="51"/>
    </location>
</feature>
<gene>
    <name evidence="2" type="ORF">E2C01_023341</name>
</gene>
<proteinExistence type="predicted"/>
<sequence length="73" mass="7856">MTHKLTTQPNTTTANPNHFQPVLILTKTYPHPHQPNPHSPHHTTPTSAAPHGLTSLGTSWESGGFGMGKPNLT</sequence>
<name>A0A5B7EA52_PORTR</name>
<accession>A0A5B7EA52</accession>
<protein>
    <submittedName>
        <fullName evidence="2">Uncharacterized protein</fullName>
    </submittedName>
</protein>
<evidence type="ECO:0000313" key="3">
    <source>
        <dbReference type="Proteomes" id="UP000324222"/>
    </source>
</evidence>
<reference evidence="2 3" key="1">
    <citation type="submission" date="2019-05" db="EMBL/GenBank/DDBJ databases">
        <title>Another draft genome of Portunus trituberculatus and its Hox gene families provides insights of decapod evolution.</title>
        <authorList>
            <person name="Jeong J.-H."/>
            <person name="Song I."/>
            <person name="Kim S."/>
            <person name="Choi T."/>
            <person name="Kim D."/>
            <person name="Ryu S."/>
            <person name="Kim W."/>
        </authorList>
    </citation>
    <scope>NUCLEOTIDE SEQUENCE [LARGE SCALE GENOMIC DNA]</scope>
    <source>
        <tissue evidence="2">Muscle</tissue>
    </source>
</reference>
<feature type="region of interest" description="Disordered" evidence="1">
    <location>
        <begin position="28"/>
        <end position="73"/>
    </location>
</feature>
<dbReference type="EMBL" id="VSRR010002192">
    <property type="protein sequence ID" value="MPC30086.1"/>
    <property type="molecule type" value="Genomic_DNA"/>
</dbReference>
<comment type="caution">
    <text evidence="2">The sequence shown here is derived from an EMBL/GenBank/DDBJ whole genome shotgun (WGS) entry which is preliminary data.</text>
</comment>
<keyword evidence="3" id="KW-1185">Reference proteome</keyword>